<name>A0ABQ5MZX4_9MICC</name>
<evidence type="ECO:0008006" key="3">
    <source>
        <dbReference type="Google" id="ProtNLM"/>
    </source>
</evidence>
<organism evidence="1 2">
    <name type="scientific">Arthrobacter mangrovi</name>
    <dbReference type="NCBI Taxonomy" id="2966350"/>
    <lineage>
        <taxon>Bacteria</taxon>
        <taxon>Bacillati</taxon>
        <taxon>Actinomycetota</taxon>
        <taxon>Actinomycetes</taxon>
        <taxon>Micrococcales</taxon>
        <taxon>Micrococcaceae</taxon>
        <taxon>Arthrobacter</taxon>
    </lineage>
</organism>
<evidence type="ECO:0000313" key="1">
    <source>
        <dbReference type="EMBL" id="GLB69534.1"/>
    </source>
</evidence>
<comment type="caution">
    <text evidence="1">The sequence shown here is derived from an EMBL/GenBank/DDBJ whole genome shotgun (WGS) entry which is preliminary data.</text>
</comment>
<reference evidence="1 2" key="1">
    <citation type="journal article" date="2023" name="Int. J. Syst. Evol. Microbiol.">
        <title>Arthrobacter mangrovi sp. nov., an actinobacterium isolated from the rhizosphere of a mangrove.</title>
        <authorList>
            <person name="Hamada M."/>
            <person name="Saitou S."/>
            <person name="Enomoto N."/>
            <person name="Nanri K."/>
            <person name="Hidaka K."/>
            <person name="Miura T."/>
            <person name="Tamura T."/>
        </authorList>
    </citation>
    <scope>NUCLEOTIDE SEQUENCE [LARGE SCALE GENOMIC DNA]</scope>
    <source>
        <strain evidence="1 2">NBRC 112813</strain>
    </source>
</reference>
<proteinExistence type="predicted"/>
<sequence length="213" mass="23593">MIDVDPEYLILSYRLTYLGVPDAQESPETYPLAWRINIYAEVFAENDDVEEHSIGSAMVYTVPDAGRIDLFNTLDVDKKLAPFGKILGVLHPDILDTAGMKDLGGDLMILSSLLIKPDYRGQWLGHHVLLAVLATIGRSVALVVLRAAPPLEQDGPEEEMPEHHAAKSALHSYWESFGFIPVLEEEFTDYMVYFTGPPELSDEVLPPVTGDAP</sequence>
<dbReference type="Proteomes" id="UP001209654">
    <property type="component" value="Unassembled WGS sequence"/>
</dbReference>
<keyword evidence="2" id="KW-1185">Reference proteome</keyword>
<gene>
    <name evidence="1" type="ORF">AHIS1636_39800</name>
</gene>
<dbReference type="RefSeq" id="WP_264797634.1">
    <property type="nucleotide sequence ID" value="NZ_BRVS01000041.1"/>
</dbReference>
<evidence type="ECO:0000313" key="2">
    <source>
        <dbReference type="Proteomes" id="UP001209654"/>
    </source>
</evidence>
<protein>
    <recommendedName>
        <fullName evidence="3">N-acetyltransferase domain-containing protein</fullName>
    </recommendedName>
</protein>
<accession>A0ABQ5MZX4</accession>
<dbReference type="EMBL" id="BRVS01000041">
    <property type="protein sequence ID" value="GLB69534.1"/>
    <property type="molecule type" value="Genomic_DNA"/>
</dbReference>